<sequence>MKKKIAVAALFALSALAPSVALAFDDPLPPGCFYVLGKLICVDMPLG</sequence>
<name>A0A7W7NR01_9SPHN</name>
<keyword evidence="1" id="KW-0732">Signal</keyword>
<keyword evidence="3" id="KW-1185">Reference proteome</keyword>
<dbReference type="Proteomes" id="UP000575241">
    <property type="component" value="Unassembled WGS sequence"/>
</dbReference>
<dbReference type="RefSeq" id="WP_184161424.1">
    <property type="nucleotide sequence ID" value="NZ_JACHLN010000001.1"/>
</dbReference>
<dbReference type="EMBL" id="JACHLN010000001">
    <property type="protein sequence ID" value="MBB4837226.1"/>
    <property type="molecule type" value="Genomic_DNA"/>
</dbReference>
<feature type="chain" id="PRO_5031190337" description="Porin" evidence="1">
    <location>
        <begin position="24"/>
        <end position="47"/>
    </location>
</feature>
<evidence type="ECO:0008006" key="4">
    <source>
        <dbReference type="Google" id="ProtNLM"/>
    </source>
</evidence>
<evidence type="ECO:0000313" key="2">
    <source>
        <dbReference type="EMBL" id="MBB4837226.1"/>
    </source>
</evidence>
<reference evidence="2 3" key="1">
    <citation type="submission" date="2020-08" db="EMBL/GenBank/DDBJ databases">
        <title>Functional genomics of gut bacteria from endangered species of beetles.</title>
        <authorList>
            <person name="Carlos-Shanley C."/>
        </authorList>
    </citation>
    <scope>NUCLEOTIDE SEQUENCE [LARGE SCALE GENOMIC DNA]</scope>
    <source>
        <strain evidence="2 3">S00224</strain>
    </source>
</reference>
<feature type="signal peptide" evidence="1">
    <location>
        <begin position="1"/>
        <end position="23"/>
    </location>
</feature>
<evidence type="ECO:0000313" key="3">
    <source>
        <dbReference type="Proteomes" id="UP000575241"/>
    </source>
</evidence>
<proteinExistence type="predicted"/>
<comment type="caution">
    <text evidence="2">The sequence shown here is derived from an EMBL/GenBank/DDBJ whole genome shotgun (WGS) entry which is preliminary data.</text>
</comment>
<evidence type="ECO:0000256" key="1">
    <source>
        <dbReference type="SAM" id="SignalP"/>
    </source>
</evidence>
<dbReference type="AlphaFoldDB" id="A0A7W7NR01"/>
<protein>
    <recommendedName>
        <fullName evidence="4">Porin</fullName>
    </recommendedName>
</protein>
<accession>A0A7W7NR01</accession>
<organism evidence="2 3">
    <name type="scientific">Sphingomonas kyeonggiensis</name>
    <dbReference type="NCBI Taxonomy" id="1268553"/>
    <lineage>
        <taxon>Bacteria</taxon>
        <taxon>Pseudomonadati</taxon>
        <taxon>Pseudomonadota</taxon>
        <taxon>Alphaproteobacteria</taxon>
        <taxon>Sphingomonadales</taxon>
        <taxon>Sphingomonadaceae</taxon>
        <taxon>Sphingomonas</taxon>
    </lineage>
</organism>
<gene>
    <name evidence="2" type="ORF">HNP52_000277</name>
</gene>